<comment type="caution">
    <text evidence="2">The sequence shown here is derived from an EMBL/GenBank/DDBJ whole genome shotgun (WGS) entry which is preliminary data.</text>
</comment>
<dbReference type="PANTHER" id="PTHR31973:SF187">
    <property type="entry name" value="MUTATOR TRANSPOSASE MUDRA PROTEIN"/>
    <property type="match status" value="1"/>
</dbReference>
<protein>
    <submittedName>
        <fullName evidence="2">Uncharacterized protein</fullName>
    </submittedName>
</protein>
<dbReference type="PANTHER" id="PTHR31973">
    <property type="entry name" value="POLYPROTEIN, PUTATIVE-RELATED"/>
    <property type="match status" value="1"/>
</dbReference>
<feature type="region of interest" description="Disordered" evidence="1">
    <location>
        <begin position="172"/>
        <end position="193"/>
    </location>
</feature>
<proteinExistence type="predicted"/>
<reference evidence="2" key="1">
    <citation type="journal article" date="2019" name="Sci. Rep.">
        <title>Draft genome of Tanacetum cinerariifolium, the natural source of mosquito coil.</title>
        <authorList>
            <person name="Yamashiro T."/>
            <person name="Shiraishi A."/>
            <person name="Satake H."/>
            <person name="Nakayama K."/>
        </authorList>
    </citation>
    <scope>NUCLEOTIDE SEQUENCE</scope>
</reference>
<organism evidence="2">
    <name type="scientific">Tanacetum cinerariifolium</name>
    <name type="common">Dalmatian daisy</name>
    <name type="synonym">Chrysanthemum cinerariifolium</name>
    <dbReference type="NCBI Taxonomy" id="118510"/>
    <lineage>
        <taxon>Eukaryota</taxon>
        <taxon>Viridiplantae</taxon>
        <taxon>Streptophyta</taxon>
        <taxon>Embryophyta</taxon>
        <taxon>Tracheophyta</taxon>
        <taxon>Spermatophyta</taxon>
        <taxon>Magnoliopsida</taxon>
        <taxon>eudicotyledons</taxon>
        <taxon>Gunneridae</taxon>
        <taxon>Pentapetalae</taxon>
        <taxon>asterids</taxon>
        <taxon>campanulids</taxon>
        <taxon>Asterales</taxon>
        <taxon>Asteraceae</taxon>
        <taxon>Asteroideae</taxon>
        <taxon>Anthemideae</taxon>
        <taxon>Anthemidinae</taxon>
        <taxon>Tanacetum</taxon>
    </lineage>
</organism>
<feature type="compositionally biased region" description="Polar residues" evidence="1">
    <location>
        <begin position="767"/>
        <end position="777"/>
    </location>
</feature>
<sequence>MALSGSLFLIFDVHYDSTFKFMPLSYENCLVYHWSVRKDNDLDLATARDFLREETKFIILYELFFKLPQCELDDVDLKITKNEMDSVAMYDHADSYGKIHVYITHGPQDLAPFMLRTSIIAHAGKMSVEELVGLTSKACDDDISVTSVVYKGEGLVDKGKWKMVDEGNAVKSKKSVRSRNSGSMDDDSDSDIDMEQMYKGNADLKEMYKGNTDFESEYFDKSVDYLSKGEDELISLRKRNIAAKKNPNLSKKSINTQEAGCSRSNRVYDVGESDTVIHHEEYIDKLMGELRDVGDGLTYPSSKDQVIARCGFRPEKLKDNKKGKQRKTGKYPSAGRDELSNCQFRCYGKTMVTEKSFQFGIKIMQNSEIKLHEIADLVMKKYKCIVNPIQCRNAKKFALNEGETTTEDHYAMIWSYGKAILESNDGSTVKLVGKDGNNHMYPIAWAIINVDNKDNWSWFLQLHGEDIDMPTRNGLTLISYQHKTGDICPNIQKRLELNKDKHRFWHVIRAGGNIFEVRNGSKAFRVDEQQRTCRCRMWQLTVGVETGTNMGSVGVATGTNVGSMGVETGTNAGSIGVETGTNVDSVGVESSAGNETVRSVSLGDFVSVRSKDTTTATRSRGRLGFKVRRGTSEGTQAAIRGRGGQTLGLGVRRGTSGSTSTGRRSRDGQTLWLRVRRGIGLRGGVAEGVRYGRLGRWFGLGDETQPNEKLTIETQQSHSGIQQELQADQEGRHAQAHINIQRGNHKLRPRSKRIKKQKIARSIDGIGSSNTNGLDLD</sequence>
<evidence type="ECO:0000256" key="1">
    <source>
        <dbReference type="SAM" id="MobiDB-lite"/>
    </source>
</evidence>
<accession>A0A6L2LUL4</accession>
<dbReference type="AlphaFoldDB" id="A0A6L2LUL4"/>
<dbReference type="EMBL" id="BKCJ010005206">
    <property type="protein sequence ID" value="GEU65466.1"/>
    <property type="molecule type" value="Genomic_DNA"/>
</dbReference>
<feature type="region of interest" description="Disordered" evidence="1">
    <location>
        <begin position="743"/>
        <end position="777"/>
    </location>
</feature>
<feature type="compositionally biased region" description="Basic residues" evidence="1">
    <location>
        <begin position="743"/>
        <end position="759"/>
    </location>
</feature>
<gene>
    <name evidence="2" type="ORF">Tci_037444</name>
</gene>
<feature type="compositionally biased region" description="Acidic residues" evidence="1">
    <location>
        <begin position="184"/>
        <end position="193"/>
    </location>
</feature>
<feature type="compositionally biased region" description="Low complexity" evidence="1">
    <location>
        <begin position="648"/>
        <end position="662"/>
    </location>
</feature>
<evidence type="ECO:0000313" key="2">
    <source>
        <dbReference type="EMBL" id="GEU65466.1"/>
    </source>
</evidence>
<name>A0A6L2LUL4_TANCI</name>
<feature type="region of interest" description="Disordered" evidence="1">
    <location>
        <begin position="645"/>
        <end position="667"/>
    </location>
</feature>